<organism evidence="2">
    <name type="scientific">Arundo donax</name>
    <name type="common">Giant reed</name>
    <name type="synonym">Donax arundinaceus</name>
    <dbReference type="NCBI Taxonomy" id="35708"/>
    <lineage>
        <taxon>Eukaryota</taxon>
        <taxon>Viridiplantae</taxon>
        <taxon>Streptophyta</taxon>
        <taxon>Embryophyta</taxon>
        <taxon>Tracheophyta</taxon>
        <taxon>Spermatophyta</taxon>
        <taxon>Magnoliopsida</taxon>
        <taxon>Liliopsida</taxon>
        <taxon>Poales</taxon>
        <taxon>Poaceae</taxon>
        <taxon>PACMAD clade</taxon>
        <taxon>Arundinoideae</taxon>
        <taxon>Arundineae</taxon>
        <taxon>Arundo</taxon>
    </lineage>
</organism>
<accession>A0A0A9DBW3</accession>
<keyword evidence="1" id="KW-1133">Transmembrane helix</keyword>
<evidence type="ECO:0000313" key="2">
    <source>
        <dbReference type="EMBL" id="JAD84163.1"/>
    </source>
</evidence>
<evidence type="ECO:0000256" key="1">
    <source>
        <dbReference type="SAM" id="Phobius"/>
    </source>
</evidence>
<dbReference type="AlphaFoldDB" id="A0A0A9DBW3"/>
<name>A0A0A9DBW3_ARUDO</name>
<keyword evidence="1" id="KW-0472">Membrane</keyword>
<sequence length="24" mass="2791">MVAHIICAFIMTFFLSGQWFLLVC</sequence>
<feature type="transmembrane region" description="Helical" evidence="1">
    <location>
        <begin position="5"/>
        <end position="22"/>
    </location>
</feature>
<reference evidence="2" key="1">
    <citation type="submission" date="2014-09" db="EMBL/GenBank/DDBJ databases">
        <authorList>
            <person name="Magalhaes I.L.F."/>
            <person name="Oliveira U."/>
            <person name="Santos F.R."/>
            <person name="Vidigal T.H.D.A."/>
            <person name="Brescovit A.D."/>
            <person name="Santos A.J."/>
        </authorList>
    </citation>
    <scope>NUCLEOTIDE SEQUENCE</scope>
    <source>
        <tissue evidence="2">Shoot tissue taken approximately 20 cm above the soil surface</tissue>
    </source>
</reference>
<protein>
    <submittedName>
        <fullName evidence="2">Uncharacterized protein</fullName>
    </submittedName>
</protein>
<proteinExistence type="predicted"/>
<dbReference type="EMBL" id="GBRH01213732">
    <property type="protein sequence ID" value="JAD84163.1"/>
    <property type="molecule type" value="Transcribed_RNA"/>
</dbReference>
<keyword evidence="1" id="KW-0812">Transmembrane</keyword>
<reference evidence="2" key="2">
    <citation type="journal article" date="2015" name="Data Brief">
        <title>Shoot transcriptome of the giant reed, Arundo donax.</title>
        <authorList>
            <person name="Barrero R.A."/>
            <person name="Guerrero F.D."/>
            <person name="Moolhuijzen P."/>
            <person name="Goolsby J.A."/>
            <person name="Tidwell J."/>
            <person name="Bellgard S.E."/>
            <person name="Bellgard M.I."/>
        </authorList>
    </citation>
    <scope>NUCLEOTIDE SEQUENCE</scope>
    <source>
        <tissue evidence="2">Shoot tissue taken approximately 20 cm above the soil surface</tissue>
    </source>
</reference>